<dbReference type="HOGENOM" id="CLU_1993291_0_0_1"/>
<dbReference type="Proteomes" id="UP000002059">
    <property type="component" value="Partially assembled WGS sequence"/>
</dbReference>
<dbReference type="EMBL" id="KN294001">
    <property type="protein sequence ID" value="KGQ01448.1"/>
    <property type="molecule type" value="Genomic_DNA"/>
</dbReference>
<proteinExistence type="predicted"/>
<dbReference type="KEGG" id="pbl:PAAG_11796"/>
<dbReference type="VEuPathDB" id="FungiDB:PAAG_11796"/>
<gene>
    <name evidence="1" type="ORF">PAAG_11796</name>
</gene>
<reference evidence="1 2" key="1">
    <citation type="journal article" date="2011" name="PLoS Genet.">
        <title>Comparative genomic analysis of human fungal pathogens causing paracoccidioidomycosis.</title>
        <authorList>
            <person name="Desjardins C.A."/>
            <person name="Champion M.D."/>
            <person name="Holder J.W."/>
            <person name="Muszewska A."/>
            <person name="Goldberg J."/>
            <person name="Bailao A.M."/>
            <person name="Brigido M.M."/>
            <person name="Ferreira M.E."/>
            <person name="Garcia A.M."/>
            <person name="Grynberg M."/>
            <person name="Gujja S."/>
            <person name="Heiman D.I."/>
            <person name="Henn M.R."/>
            <person name="Kodira C.D."/>
            <person name="Leon-Narvaez H."/>
            <person name="Longo L.V."/>
            <person name="Ma L.J."/>
            <person name="Malavazi I."/>
            <person name="Matsuo A.L."/>
            <person name="Morais F.V."/>
            <person name="Pereira M."/>
            <person name="Rodriguez-Brito S."/>
            <person name="Sakthikumar S."/>
            <person name="Salem-Izacc S.M."/>
            <person name="Sykes S.M."/>
            <person name="Teixeira M.M."/>
            <person name="Vallejo M.C."/>
            <person name="Walter M.E."/>
            <person name="Yandava C."/>
            <person name="Young S."/>
            <person name="Zeng Q."/>
            <person name="Zucker J."/>
            <person name="Felipe M.S."/>
            <person name="Goldman G.H."/>
            <person name="Haas B.J."/>
            <person name="McEwen J.G."/>
            <person name="Nino-Vega G."/>
            <person name="Puccia R."/>
            <person name="San-Blas G."/>
            <person name="Soares C.M."/>
            <person name="Birren B.W."/>
            <person name="Cuomo C.A."/>
        </authorList>
    </citation>
    <scope>NUCLEOTIDE SEQUENCE [LARGE SCALE GENOMIC DNA]</scope>
    <source>
        <strain evidence="2">ATCC MYA-826 / Pb01</strain>
    </source>
</reference>
<dbReference type="OrthoDB" id="10463249at2759"/>
<evidence type="ECO:0000313" key="1">
    <source>
        <dbReference type="EMBL" id="KGQ01448.1"/>
    </source>
</evidence>
<dbReference type="RefSeq" id="XP_015702970.1">
    <property type="nucleotide sequence ID" value="XM_015847378.1"/>
</dbReference>
<accession>A0A0A2V1R3</accession>
<sequence>MLIGIVRIWSQASDNTITKQRIYASRGAKCMSNLHLSPNRITRTSKQIYAPRGMSTGILSDTQVADDLVRLSFISRKLDVNTWEWGSRGRGVEEMDVEEHKKPSFDADWEISLEATEESNGGKVM</sequence>
<dbReference type="AlphaFoldDB" id="A0A0A2V1R3"/>
<keyword evidence="2" id="KW-1185">Reference proteome</keyword>
<protein>
    <submittedName>
        <fullName evidence="1">Uncharacterized protein</fullName>
    </submittedName>
</protein>
<name>A0A0A2V1R3_PARBA</name>
<evidence type="ECO:0000313" key="2">
    <source>
        <dbReference type="Proteomes" id="UP000002059"/>
    </source>
</evidence>
<organism evidence="1 2">
    <name type="scientific">Paracoccidioides lutzii (strain ATCC MYA-826 / Pb01)</name>
    <name type="common">Paracoccidioides brasiliensis</name>
    <dbReference type="NCBI Taxonomy" id="502779"/>
    <lineage>
        <taxon>Eukaryota</taxon>
        <taxon>Fungi</taxon>
        <taxon>Dikarya</taxon>
        <taxon>Ascomycota</taxon>
        <taxon>Pezizomycotina</taxon>
        <taxon>Eurotiomycetes</taxon>
        <taxon>Eurotiomycetidae</taxon>
        <taxon>Onygenales</taxon>
        <taxon>Ajellomycetaceae</taxon>
        <taxon>Paracoccidioides</taxon>
    </lineage>
</organism>
<dbReference type="GeneID" id="26970673"/>